<dbReference type="InterPro" id="IPR051702">
    <property type="entry name" value="SH3_domain_YSC84-like"/>
</dbReference>
<evidence type="ECO:0000313" key="2">
    <source>
        <dbReference type="EMBL" id="KAK8988587.1"/>
    </source>
</evidence>
<dbReference type="Pfam" id="PF04366">
    <property type="entry name" value="Ysc84"/>
    <property type="match status" value="1"/>
</dbReference>
<dbReference type="EMBL" id="JBBPBN010000057">
    <property type="protein sequence ID" value="KAK8988587.1"/>
    <property type="molecule type" value="Genomic_DNA"/>
</dbReference>
<proteinExistence type="predicted"/>
<organism evidence="2 3">
    <name type="scientific">Hibiscus sabdariffa</name>
    <name type="common">roselle</name>
    <dbReference type="NCBI Taxonomy" id="183260"/>
    <lineage>
        <taxon>Eukaryota</taxon>
        <taxon>Viridiplantae</taxon>
        <taxon>Streptophyta</taxon>
        <taxon>Embryophyta</taxon>
        <taxon>Tracheophyta</taxon>
        <taxon>Spermatophyta</taxon>
        <taxon>Magnoliopsida</taxon>
        <taxon>eudicotyledons</taxon>
        <taxon>Gunneridae</taxon>
        <taxon>Pentapetalae</taxon>
        <taxon>rosids</taxon>
        <taxon>malvids</taxon>
        <taxon>Malvales</taxon>
        <taxon>Malvaceae</taxon>
        <taxon>Malvoideae</taxon>
        <taxon>Hibiscus</taxon>
    </lineage>
</organism>
<feature type="domain" description="Ysc84 actin-binding" evidence="1">
    <location>
        <begin position="9"/>
        <end position="50"/>
    </location>
</feature>
<dbReference type="InterPro" id="IPR007461">
    <property type="entry name" value="Ysc84_actin-binding"/>
</dbReference>
<reference evidence="2 3" key="1">
    <citation type="journal article" date="2024" name="G3 (Bethesda)">
        <title>Genome assembly of Hibiscus sabdariffa L. provides insights into metabolisms of medicinal natural products.</title>
        <authorList>
            <person name="Kim T."/>
        </authorList>
    </citation>
    <scope>NUCLEOTIDE SEQUENCE [LARGE SCALE GENOMIC DNA]</scope>
    <source>
        <strain evidence="2">TK-2024</strain>
        <tissue evidence="2">Old leaves</tissue>
    </source>
</reference>
<evidence type="ECO:0000313" key="3">
    <source>
        <dbReference type="Proteomes" id="UP001396334"/>
    </source>
</evidence>
<name>A0ABR2PJN8_9ROSI</name>
<dbReference type="PANTHER" id="PTHR15629">
    <property type="entry name" value="SH3YL1 PROTEIN"/>
    <property type="match status" value="1"/>
</dbReference>
<gene>
    <name evidence="2" type="ORF">V6N11_029970</name>
</gene>
<comment type="caution">
    <text evidence="2">The sequence shown here is derived from an EMBL/GenBank/DDBJ whole genome shotgun (WGS) entry which is preliminary data.</text>
</comment>
<dbReference type="PANTHER" id="PTHR15629:SF2">
    <property type="entry name" value="SH3 DOMAIN-CONTAINING YSC84-LIKE PROTEIN 1"/>
    <property type="match status" value="1"/>
</dbReference>
<accession>A0ABR2PJN8</accession>
<dbReference type="Proteomes" id="UP001396334">
    <property type="component" value="Unassembled WGS sequence"/>
</dbReference>
<evidence type="ECO:0000259" key="1">
    <source>
        <dbReference type="Pfam" id="PF04366"/>
    </source>
</evidence>
<protein>
    <recommendedName>
        <fullName evidence="1">Ysc84 actin-binding domain-containing protein</fullName>
    </recommendedName>
</protein>
<sequence length="88" mass="9576">MGCSAKWGELMDFIIVLHDSKAVKTFCSRMHFSFGVGCSAAAGLVGRVLQGVCWRVIRRKHGCNKNGYQPTKKATTRVGGAFLALDDL</sequence>
<keyword evidence="3" id="KW-1185">Reference proteome</keyword>